<dbReference type="InterPro" id="IPR036866">
    <property type="entry name" value="RibonucZ/Hydroxyglut_hydro"/>
</dbReference>
<organism evidence="2 3">
    <name type="scientific">Erwinia piriflorinigrans CFBP 5888</name>
    <dbReference type="NCBI Taxonomy" id="1161919"/>
    <lineage>
        <taxon>Bacteria</taxon>
        <taxon>Pseudomonadati</taxon>
        <taxon>Pseudomonadota</taxon>
        <taxon>Gammaproteobacteria</taxon>
        <taxon>Enterobacterales</taxon>
        <taxon>Erwiniaceae</taxon>
        <taxon>Erwinia</taxon>
    </lineage>
</organism>
<protein>
    <recommendedName>
        <fullName evidence="1">Metallo-beta-lactamase domain-containing protein</fullName>
    </recommendedName>
</protein>
<evidence type="ECO:0000313" key="2">
    <source>
        <dbReference type="EMBL" id="CCG86504.1"/>
    </source>
</evidence>
<feature type="domain" description="Metallo-beta-lactamase" evidence="1">
    <location>
        <begin position="12"/>
        <end position="74"/>
    </location>
</feature>
<dbReference type="NCBIfam" id="NF041809">
    <property type="entry name" value="Avs1a"/>
    <property type="match status" value="1"/>
</dbReference>
<dbReference type="InterPro" id="IPR052159">
    <property type="entry name" value="Competence_DNA_uptake"/>
</dbReference>
<dbReference type="AlphaFoldDB" id="V5Z6B9"/>
<evidence type="ECO:0000259" key="1">
    <source>
        <dbReference type="Pfam" id="PF00753"/>
    </source>
</evidence>
<evidence type="ECO:0000313" key="3">
    <source>
        <dbReference type="Proteomes" id="UP000018217"/>
    </source>
</evidence>
<dbReference type="SUPFAM" id="SSF56281">
    <property type="entry name" value="Metallo-hydrolase/oxidoreductase"/>
    <property type="match status" value="1"/>
</dbReference>
<reference evidence="2 3" key="1">
    <citation type="journal article" date="2013" name="Syst. Appl. Microbiol.">
        <title>Phylogenetic position and virulence apparatus of the pear flower necrosis pathogen Erwinia piriflorinigrans CFBP 5888T as assessed by comparative genomics.</title>
        <authorList>
            <person name="Smits T.H."/>
            <person name="Rezzonico F."/>
            <person name="Lopez M.M."/>
            <person name="Blom J."/>
            <person name="Goesmann A."/>
            <person name="Frey J.E."/>
            <person name="Duffy B."/>
        </authorList>
    </citation>
    <scope>NUCLEOTIDE SEQUENCE [LARGE SCALE GENOMIC DNA]</scope>
    <source>
        <strain evidence="3">CFBP5888</strain>
    </source>
</reference>
<dbReference type="EMBL" id="CAHS01000013">
    <property type="protein sequence ID" value="CCG86504.1"/>
    <property type="molecule type" value="Genomic_DNA"/>
</dbReference>
<proteinExistence type="predicted"/>
<sequence length="386" mass="42974">MVAIKMYPAKDGDAFLIICDEEKSAFLIDGGYAETFRQHILPDLRELSFNGYRLRLVMATHIDSDHIGGLVDFFLVNGHAAEPAVITVDRVWHNSLRAMTRPENNAQKVDSREITDFLRRRYHVEADKAKPHEISARQGSSLAASLLAGDYHWNEGKGYQCICTGTSIPNLMCDNSLTILSPSKERISALCLWWRRQLASLGFSGRSSSSEAFDDAFEFFCKREASQVPLPHVINARTPLLERDYARDTSPTNGSSIAFSLVLNKKRILMLGDAWAEEVVTSLGASGASHHFDIIKISHHGSIRNTSPNLLKIIDAPVYLISTDGKKHARHPNLAVLKAIVDRPAAFTRTLYFNYANSASAFMKNYLSASGAQFRIIEGSTDWITL</sequence>
<dbReference type="RefSeq" id="WP_023654314.1">
    <property type="nucleotide sequence ID" value="NZ_CAHS01000013.1"/>
</dbReference>
<name>V5Z6B9_9GAMM</name>
<dbReference type="InterPro" id="IPR001279">
    <property type="entry name" value="Metallo-B-lactamas"/>
</dbReference>
<keyword evidence="3" id="KW-1185">Reference proteome</keyword>
<dbReference type="Gene3D" id="3.60.15.10">
    <property type="entry name" value="Ribonuclease Z/Hydroxyacylglutathione hydrolase-like"/>
    <property type="match status" value="1"/>
</dbReference>
<dbReference type="PANTHER" id="PTHR30619:SF1">
    <property type="entry name" value="RECOMBINATION PROTEIN 2"/>
    <property type="match status" value="1"/>
</dbReference>
<accession>V5Z6B9</accession>
<dbReference type="PANTHER" id="PTHR30619">
    <property type="entry name" value="DNA INTERNALIZATION/COMPETENCE PROTEIN COMEC/REC2"/>
    <property type="match status" value="1"/>
</dbReference>
<dbReference type="OrthoDB" id="418728at2"/>
<dbReference type="Proteomes" id="UP000018217">
    <property type="component" value="Unassembled WGS sequence"/>
</dbReference>
<comment type="caution">
    <text evidence="2">The sequence shown here is derived from an EMBL/GenBank/DDBJ whole genome shotgun (WGS) entry which is preliminary data.</text>
</comment>
<dbReference type="Pfam" id="PF00753">
    <property type="entry name" value="Lactamase_B"/>
    <property type="match status" value="1"/>
</dbReference>
<gene>
    <name evidence="2" type="ORF">EPIR_1139</name>
</gene>